<dbReference type="EMBL" id="CP119947">
    <property type="protein sequence ID" value="WFD00629.1"/>
    <property type="molecule type" value="Genomic_DNA"/>
</dbReference>
<keyword evidence="2" id="KW-1185">Reference proteome</keyword>
<dbReference type="AlphaFoldDB" id="A0AAJ5YWL8"/>
<accession>A0AAJ5YWL8</accession>
<proteinExistence type="predicted"/>
<evidence type="ECO:0000313" key="2">
    <source>
        <dbReference type="Proteomes" id="UP001219567"/>
    </source>
</evidence>
<gene>
    <name evidence="1" type="ORF">MYAM1_003380</name>
</gene>
<evidence type="ECO:0000313" key="1">
    <source>
        <dbReference type="EMBL" id="WFD00629.1"/>
    </source>
</evidence>
<dbReference type="Proteomes" id="UP001219567">
    <property type="component" value="Chromosome 5"/>
</dbReference>
<sequence length="588" mass="65446">MVLASRQKLCADIGKERTALSIECRIDSQATGKEITTHLLSLEGATLVSHSVEGLGQAFIDRHQDSITLRIGPQGGLFRIYLYISTRLTRSEPPFLVRFPVVRAQENHLQCTFHGYEHAPAVEASPHFDQKRWEGFTLHTKFASTHSLALQWAQSREDQACIHALKANIAQTNFLTIESVWSANQSKNQAIVVLDIISRVQIEQPEIQTLAKQGVLTIEVDAHQQSAYWDWLELDGDPLLITTQDCNDLDDSQRRNECASRSLCLLVNVNKVCGSFGVEPDASLEFTVRGRCRITTDVICSSASAISLPTLRTNAEHHDRNHTIYPTSYSDQLLWKLISPLPEGCTSHMIGEGCLVTLSEAGPTQDTCVVALSKRPKLIAEAPSRPSTLHFTSIYHEVYPFKSYLRHVLDLEGLAAGSPSERQVLLFASHIVPDLDLVSCRVNGCSAETRIQVQAPEKETGPDVGAVMVTLPENLPRTCPLRITFELRTPRSDALRFTVPKFKTWSQVPQSVLCVHGIGNTKPRIMTQIDDVHYEQGMHLIVTEFTDKPIPSDHLEIALDSYTALNMDRVTSSEPSPITSDGSRYRPN</sequence>
<name>A0AAJ5YWL8_9BASI</name>
<protein>
    <submittedName>
        <fullName evidence="1">Uncharacterized protein</fullName>
    </submittedName>
</protein>
<reference evidence="1 2" key="1">
    <citation type="submission" date="2023-03" db="EMBL/GenBank/DDBJ databases">
        <title>Mating type loci evolution in Malassezia.</title>
        <authorList>
            <person name="Coelho M.A."/>
        </authorList>
    </citation>
    <scope>NUCLEOTIDE SEQUENCE [LARGE SCALE GENOMIC DNA]</scope>
    <source>
        <strain evidence="1 2">CBS 9725</strain>
    </source>
</reference>
<organism evidence="1 2">
    <name type="scientific">Malassezia yamatoensis</name>
    <dbReference type="NCBI Taxonomy" id="253288"/>
    <lineage>
        <taxon>Eukaryota</taxon>
        <taxon>Fungi</taxon>
        <taxon>Dikarya</taxon>
        <taxon>Basidiomycota</taxon>
        <taxon>Ustilaginomycotina</taxon>
        <taxon>Malasseziomycetes</taxon>
        <taxon>Malasseziales</taxon>
        <taxon>Malasseziaceae</taxon>
        <taxon>Malassezia</taxon>
    </lineage>
</organism>